<dbReference type="Proteomes" id="UP001485043">
    <property type="component" value="Unassembled WGS sequence"/>
</dbReference>
<sequence length="1280" mass="132590">MSSQRNSDSRFANRNVNATFTRPSSGPGTQPSAPRYNQGLVSLGTAPRRSRSGGQPAPKVSVPRPVNLPSLKKENAGNDPATQLVPTGGAKPPVPSIPVSSQRAHNWDEDERQLPSAAAISKPSPAEWEAGGKGEDDEELFPVGSREDPLDWAASKPQAEWEGPTAADWRAQSAAEEALALGRQATPEVLPDLPAAAARPAPPRSMPPRAGREEPSWRAPRTAFMNGSLGTIRPGPLEAHGAPGAGMPVRGPNDLGDFPPLADEAATLFPPPPPPPSAILPPPPPPPRRRDAPDAGAEVSKMATSDEREAFVSELDRITAELEQEKERNAAEKRRLEAEARHSEAELERLRPPPPPEAPPPPPLSARAALGFPDHQQDPFGSEPDLAQADPPHAHAGAGEELPQEAPKGRRMNFRPLDVEDEEDRKRKARAAAKLQEIEERIARRQAEETRLKEEADAARAAADAAALASQEMDQQEAAEAAASATAGGLHVVDEDREAAVVPMDADHAAALAADFAAKVMASAGAAAPGSIIGSSLAVELGSEIGDGSIDGQVEGGGNESLASTISSVKAASETSEQQLEPVPNADLTGQPPISQSTEASVAAVTGAVPADSGRGGRGHGRTARGRDRDQTQREPRDPQGEGAGRGGRGVDRGRPRAGRRGNRGPVGEVVDPHGPPAPADMPSAETGPGMEVPNGGRGRRPRGRGPAVPNGSGYDAAMSAQSPRDLQSGQPNQRGRGRGGRGSGAGILQRGRGQGQAPISSTQPGQAQPAAPPAASALPPGVPEATTSALPPSASPVQAAPEPKAPPGILTQTKEGPSAERPRGREARGSVKVGWSGTPPTDVVQQLQRTQEAVGNSPTSGGGFSPVLDPVAPATPVGEGSSVDGRTDRVIDRPKSAGLAVSRPKSASVSDQLEPEMLSNGMPPLPADLTFDQIPQPTLHQGSMGPSHSQHGMPERRSGASLEPVPPAPQSNAGYGFTVPVSQSGFKPAGAFPGVVFPMAPGGHAGMWQMTPGPQGQHPGPPQQPNFEAAVQSFFAAGQGPHPMQMQQESRNMQQQGASNHAPAFANANGSMRDPQMGLPQASSTPLPQFGTFGNFGGNPFPQFGNLGGAFQHSPFVPTGKQPDWSTGPGSMGAAGSSGGRGDPNATRTAPGGFIRKRDGPHEGQMGHPQAGFPQPPPRNDRPNLGPPGPSDSRLHNGPHMNGPAPGPPLPELDRVVSGMETPSLRMHQALPGPPHRRPNPGLAGVALPEDLSGSEDLNNSLASHRQQPQIPDVQVWVC</sequence>
<dbReference type="AlphaFoldDB" id="A0AAW1SX23"/>
<feature type="compositionally biased region" description="Polar residues" evidence="2">
    <location>
        <begin position="844"/>
        <end position="860"/>
    </location>
</feature>
<dbReference type="Pfam" id="PF07001">
    <property type="entry name" value="BAT2_N"/>
    <property type="match status" value="1"/>
</dbReference>
<feature type="compositionally biased region" description="Polar residues" evidence="2">
    <location>
        <begin position="939"/>
        <end position="951"/>
    </location>
</feature>
<feature type="compositionally biased region" description="Low complexity" evidence="2">
    <location>
        <begin position="764"/>
        <end position="780"/>
    </location>
</feature>
<feature type="compositionally biased region" description="Pro residues" evidence="2">
    <location>
        <begin position="352"/>
        <end position="364"/>
    </location>
</feature>
<keyword evidence="5" id="KW-1185">Reference proteome</keyword>
<evidence type="ECO:0000256" key="1">
    <source>
        <dbReference type="ARBA" id="ARBA00022553"/>
    </source>
</evidence>
<feature type="region of interest" description="Disordered" evidence="2">
    <location>
        <begin position="1"/>
        <end position="171"/>
    </location>
</feature>
<keyword evidence="1" id="KW-0597">Phosphoprotein</keyword>
<feature type="compositionally biased region" description="Basic and acidic residues" evidence="2">
    <location>
        <begin position="818"/>
        <end position="830"/>
    </location>
</feature>
<protein>
    <recommendedName>
        <fullName evidence="3">BAT2 N-terminal domain-containing protein</fullName>
    </recommendedName>
</protein>
<comment type="caution">
    <text evidence="4">The sequence shown here is derived from an EMBL/GenBank/DDBJ whole genome shotgun (WGS) entry which is preliminary data.</text>
</comment>
<organism evidence="4 5">
    <name type="scientific">Apatococcus fuscideae</name>
    <dbReference type="NCBI Taxonomy" id="2026836"/>
    <lineage>
        <taxon>Eukaryota</taxon>
        <taxon>Viridiplantae</taxon>
        <taxon>Chlorophyta</taxon>
        <taxon>core chlorophytes</taxon>
        <taxon>Trebouxiophyceae</taxon>
        <taxon>Chlorellales</taxon>
        <taxon>Chlorellaceae</taxon>
        <taxon>Apatococcus</taxon>
    </lineage>
</organism>
<evidence type="ECO:0000256" key="2">
    <source>
        <dbReference type="SAM" id="MobiDB-lite"/>
    </source>
</evidence>
<evidence type="ECO:0000313" key="4">
    <source>
        <dbReference type="EMBL" id="KAK9860456.1"/>
    </source>
</evidence>
<feature type="compositionally biased region" description="Low complexity" evidence="2">
    <location>
        <begin position="115"/>
        <end position="126"/>
    </location>
</feature>
<dbReference type="InterPro" id="IPR009738">
    <property type="entry name" value="BAT2_N"/>
</dbReference>
<feature type="compositionally biased region" description="Polar residues" evidence="2">
    <location>
        <begin position="561"/>
        <end position="579"/>
    </location>
</feature>
<feature type="region of interest" description="Disordered" evidence="2">
    <location>
        <begin position="444"/>
        <end position="489"/>
    </location>
</feature>
<feature type="compositionally biased region" description="Gly residues" evidence="2">
    <location>
        <begin position="1131"/>
        <end position="1143"/>
    </location>
</feature>
<name>A0AAW1SX23_9CHLO</name>
<feature type="compositionally biased region" description="Low complexity" evidence="2">
    <location>
        <begin position="1045"/>
        <end position="1057"/>
    </location>
</feature>
<feature type="region of interest" description="Disordered" evidence="2">
    <location>
        <begin position="939"/>
        <end position="967"/>
    </location>
</feature>
<accession>A0AAW1SX23</accession>
<gene>
    <name evidence="4" type="ORF">WJX84_004159</name>
</gene>
<feature type="compositionally biased region" description="Basic and acidic residues" evidence="2">
    <location>
        <begin position="625"/>
        <end position="640"/>
    </location>
</feature>
<feature type="compositionally biased region" description="Basic and acidic residues" evidence="2">
    <location>
        <begin position="444"/>
        <end position="458"/>
    </location>
</feature>
<feature type="region of interest" description="Disordered" evidence="2">
    <location>
        <begin position="1040"/>
        <end position="1271"/>
    </location>
</feature>
<evidence type="ECO:0000313" key="5">
    <source>
        <dbReference type="Proteomes" id="UP001485043"/>
    </source>
</evidence>
<feature type="region of interest" description="Disordered" evidence="2">
    <location>
        <begin position="192"/>
        <end position="432"/>
    </location>
</feature>
<dbReference type="EMBL" id="JALJOV010000833">
    <property type="protein sequence ID" value="KAK9860456.1"/>
    <property type="molecule type" value="Genomic_DNA"/>
</dbReference>
<feature type="region of interest" description="Disordered" evidence="2">
    <location>
        <begin position="549"/>
        <end position="916"/>
    </location>
</feature>
<proteinExistence type="predicted"/>
<feature type="compositionally biased region" description="Polar residues" evidence="2">
    <location>
        <begin position="1257"/>
        <end position="1271"/>
    </location>
</feature>
<reference evidence="4 5" key="1">
    <citation type="journal article" date="2024" name="Nat. Commun.">
        <title>Phylogenomics reveals the evolutionary origins of lichenization in chlorophyte algae.</title>
        <authorList>
            <person name="Puginier C."/>
            <person name="Libourel C."/>
            <person name="Otte J."/>
            <person name="Skaloud P."/>
            <person name="Haon M."/>
            <person name="Grisel S."/>
            <person name="Petersen M."/>
            <person name="Berrin J.G."/>
            <person name="Delaux P.M."/>
            <person name="Dal Grande F."/>
            <person name="Keller J."/>
        </authorList>
    </citation>
    <scope>NUCLEOTIDE SEQUENCE [LARGE SCALE GENOMIC DNA]</scope>
    <source>
        <strain evidence="4 5">SAG 2523</strain>
    </source>
</reference>
<evidence type="ECO:0000259" key="3">
    <source>
        <dbReference type="Pfam" id="PF07001"/>
    </source>
</evidence>
<feature type="compositionally biased region" description="Basic and acidic residues" evidence="2">
    <location>
        <begin position="886"/>
        <end position="896"/>
    </location>
</feature>
<feature type="compositionally biased region" description="Polar residues" evidence="2">
    <location>
        <begin position="720"/>
        <end position="729"/>
    </location>
</feature>
<feature type="compositionally biased region" description="Basic and acidic residues" evidence="2">
    <location>
        <begin position="304"/>
        <end position="351"/>
    </location>
</feature>
<feature type="compositionally biased region" description="Polar residues" evidence="2">
    <location>
        <begin position="1"/>
        <end position="32"/>
    </location>
</feature>
<feature type="compositionally biased region" description="Low complexity" evidence="2">
    <location>
        <begin position="1089"/>
        <end position="1106"/>
    </location>
</feature>
<feature type="compositionally biased region" description="Pro residues" evidence="2">
    <location>
        <begin position="269"/>
        <end position="286"/>
    </location>
</feature>
<feature type="domain" description="BAT2 N-terminal" evidence="3">
    <location>
        <begin position="3"/>
        <end position="127"/>
    </location>
</feature>
<feature type="compositionally biased region" description="Low complexity" evidence="2">
    <location>
        <begin position="459"/>
        <end position="487"/>
    </location>
</feature>